<dbReference type="SUPFAM" id="SSF48452">
    <property type="entry name" value="TPR-like"/>
    <property type="match status" value="1"/>
</dbReference>
<keyword evidence="3 5" id="KW-0238">DNA-binding</keyword>
<dbReference type="RefSeq" id="WP_023362331.1">
    <property type="nucleotide sequence ID" value="NC_022657.1"/>
</dbReference>
<feature type="domain" description="OmpR/PhoB-type" evidence="6">
    <location>
        <begin position="1"/>
        <end position="99"/>
    </location>
</feature>
<feature type="DNA-binding region" description="OmpR/PhoB-type" evidence="5">
    <location>
        <begin position="1"/>
        <end position="99"/>
    </location>
</feature>
<dbReference type="Proteomes" id="UP000017746">
    <property type="component" value="Chromosome"/>
</dbReference>
<comment type="similarity">
    <text evidence="1">Belongs to the AfsR/DnrI/RedD regulatory family.</text>
</comment>
<name>U5VY83_9ACTN</name>
<dbReference type="OrthoDB" id="3208838at2"/>
<dbReference type="HOGENOM" id="CLU_004665_0_1_11"/>
<dbReference type="PANTHER" id="PTHR35807">
    <property type="entry name" value="TRANSCRIPTIONAL REGULATOR REDD-RELATED"/>
    <property type="match status" value="1"/>
</dbReference>
<dbReference type="KEGG" id="afs:AFR_18400"/>
<dbReference type="EMBL" id="CP006272">
    <property type="protein sequence ID" value="AGZ41958.1"/>
    <property type="molecule type" value="Genomic_DNA"/>
</dbReference>
<dbReference type="eggNOG" id="COG3629">
    <property type="taxonomic scope" value="Bacteria"/>
</dbReference>
<dbReference type="STRING" id="1246995.AFR_18400"/>
<dbReference type="CDD" id="cd15831">
    <property type="entry name" value="BTAD"/>
    <property type="match status" value="1"/>
</dbReference>
<keyword evidence="8" id="KW-1185">Reference proteome</keyword>
<dbReference type="InterPro" id="IPR036388">
    <property type="entry name" value="WH-like_DNA-bd_sf"/>
</dbReference>
<dbReference type="PANTHER" id="PTHR35807:SF1">
    <property type="entry name" value="TRANSCRIPTIONAL REGULATOR REDD"/>
    <property type="match status" value="1"/>
</dbReference>
<dbReference type="InterPro" id="IPR005158">
    <property type="entry name" value="BTAD"/>
</dbReference>
<evidence type="ECO:0000256" key="2">
    <source>
        <dbReference type="ARBA" id="ARBA00023015"/>
    </source>
</evidence>
<dbReference type="SUPFAM" id="SSF46894">
    <property type="entry name" value="C-terminal effector domain of the bipartite response regulators"/>
    <property type="match status" value="1"/>
</dbReference>
<organism evidence="7 8">
    <name type="scientific">Actinoplanes friuliensis DSM 7358</name>
    <dbReference type="NCBI Taxonomy" id="1246995"/>
    <lineage>
        <taxon>Bacteria</taxon>
        <taxon>Bacillati</taxon>
        <taxon>Actinomycetota</taxon>
        <taxon>Actinomycetes</taxon>
        <taxon>Micromonosporales</taxon>
        <taxon>Micromonosporaceae</taxon>
        <taxon>Actinoplanes</taxon>
    </lineage>
</organism>
<dbReference type="InterPro" id="IPR051677">
    <property type="entry name" value="AfsR-DnrI-RedD_regulator"/>
</dbReference>
<evidence type="ECO:0000259" key="6">
    <source>
        <dbReference type="PROSITE" id="PS51755"/>
    </source>
</evidence>
<reference evidence="7 8" key="1">
    <citation type="journal article" date="2014" name="J. Biotechnol.">
        <title>Complete genome sequence of the actinobacterium Actinoplanes friuliensis HAG 010964, producer of the lipopeptide antibiotic friulimycin.</title>
        <authorList>
            <person name="Ruckert C."/>
            <person name="Szczepanowski R."/>
            <person name="Albersmeier A."/>
            <person name="Goesmann A."/>
            <person name="Fischer N."/>
            <person name="Steinkamper A."/>
            <person name="Puhler A."/>
            <person name="Biener R."/>
            <person name="Schwartz D."/>
            <person name="Kalinowski J."/>
        </authorList>
    </citation>
    <scope>NUCLEOTIDE SEQUENCE [LARGE SCALE GENOMIC DNA]</scope>
    <source>
        <strain evidence="7 8">DSM 7358</strain>
    </source>
</reference>
<dbReference type="PROSITE" id="PS51755">
    <property type="entry name" value="OMPR_PHOB"/>
    <property type="match status" value="1"/>
</dbReference>
<keyword evidence="4" id="KW-0804">Transcription</keyword>
<dbReference type="InterPro" id="IPR001867">
    <property type="entry name" value="OmpR/PhoB-type_DNA-bd"/>
</dbReference>
<sequence>MLEFSVLGPLTLRRDGRALTVPTVMLRRVLAVLLARSGTPASVDLLIDELWGERPPRSARRTLSAYVSRLRKLLGDDDRVESSPGFYALCPRPGELDAEAFRQLTERAAQAHATGDRPAAAAAMRSALALWRGRAFDGQRDTALVERTAEGLEQLRLSTFEEYIDFKLDAGATGDLVGQLDAMIGEHPYRERLRGQRMLALYRGGNRADALETFRRTHHVLVQDLGVEPAVKLQQLHQRMLAGDPTLASSGVA</sequence>
<evidence type="ECO:0000256" key="4">
    <source>
        <dbReference type="ARBA" id="ARBA00023163"/>
    </source>
</evidence>
<protein>
    <submittedName>
        <fullName evidence="7">SARP family transcriptional regulator</fullName>
    </submittedName>
</protein>
<evidence type="ECO:0000256" key="3">
    <source>
        <dbReference type="ARBA" id="ARBA00023125"/>
    </source>
</evidence>
<dbReference type="Pfam" id="PF03704">
    <property type="entry name" value="BTAD"/>
    <property type="match status" value="1"/>
</dbReference>
<gene>
    <name evidence="7" type="ORF">AFR_18400</name>
</gene>
<dbReference type="AlphaFoldDB" id="U5VY83"/>
<keyword evidence="2" id="KW-0805">Transcription regulation</keyword>
<dbReference type="Pfam" id="PF00486">
    <property type="entry name" value="Trans_reg_C"/>
    <property type="match status" value="1"/>
</dbReference>
<dbReference type="PATRIC" id="fig|1246995.3.peg.3734"/>
<proteinExistence type="inferred from homology"/>
<evidence type="ECO:0000256" key="1">
    <source>
        <dbReference type="ARBA" id="ARBA00005820"/>
    </source>
</evidence>
<dbReference type="SMART" id="SM00862">
    <property type="entry name" value="Trans_reg_C"/>
    <property type="match status" value="1"/>
</dbReference>
<dbReference type="InterPro" id="IPR011990">
    <property type="entry name" value="TPR-like_helical_dom_sf"/>
</dbReference>
<dbReference type="SMART" id="SM01043">
    <property type="entry name" value="BTAD"/>
    <property type="match status" value="1"/>
</dbReference>
<dbReference type="GO" id="GO:0003677">
    <property type="term" value="F:DNA binding"/>
    <property type="evidence" value="ECO:0007669"/>
    <property type="project" value="UniProtKB-UniRule"/>
</dbReference>
<evidence type="ECO:0000313" key="8">
    <source>
        <dbReference type="Proteomes" id="UP000017746"/>
    </source>
</evidence>
<dbReference type="Gene3D" id="1.10.10.10">
    <property type="entry name" value="Winged helix-like DNA-binding domain superfamily/Winged helix DNA-binding domain"/>
    <property type="match status" value="1"/>
</dbReference>
<dbReference type="Gene3D" id="1.25.40.10">
    <property type="entry name" value="Tetratricopeptide repeat domain"/>
    <property type="match status" value="1"/>
</dbReference>
<evidence type="ECO:0000256" key="5">
    <source>
        <dbReference type="PROSITE-ProRule" id="PRU01091"/>
    </source>
</evidence>
<dbReference type="InterPro" id="IPR016032">
    <property type="entry name" value="Sig_transdc_resp-reg_C-effctor"/>
</dbReference>
<accession>U5VY83</accession>
<evidence type="ECO:0000313" key="7">
    <source>
        <dbReference type="EMBL" id="AGZ41958.1"/>
    </source>
</evidence>
<dbReference type="GO" id="GO:0000160">
    <property type="term" value="P:phosphorelay signal transduction system"/>
    <property type="evidence" value="ECO:0007669"/>
    <property type="project" value="InterPro"/>
</dbReference>
<dbReference type="GO" id="GO:0006355">
    <property type="term" value="P:regulation of DNA-templated transcription"/>
    <property type="evidence" value="ECO:0007669"/>
    <property type="project" value="InterPro"/>
</dbReference>